<proteinExistence type="inferred from homology"/>
<feature type="domain" description="Peptidase M24" evidence="5">
    <location>
        <begin position="348"/>
        <end position="568"/>
    </location>
</feature>
<dbReference type="CDD" id="cd01085">
    <property type="entry name" value="APP"/>
    <property type="match status" value="1"/>
</dbReference>
<organism evidence="8 9">
    <name type="scientific">Erythrobacter westpacificensis</name>
    <dbReference type="NCBI Taxonomy" id="1055231"/>
    <lineage>
        <taxon>Bacteria</taxon>
        <taxon>Pseudomonadati</taxon>
        <taxon>Pseudomonadota</taxon>
        <taxon>Alphaproteobacteria</taxon>
        <taxon>Sphingomonadales</taxon>
        <taxon>Erythrobacteraceae</taxon>
        <taxon>Erythrobacter/Porphyrobacter group</taxon>
        <taxon>Erythrobacter</taxon>
    </lineage>
</organism>
<dbReference type="Pfam" id="PF00557">
    <property type="entry name" value="Peptidase_M24"/>
    <property type="match status" value="1"/>
</dbReference>
<feature type="domain" description="Creatinase N-terminal" evidence="6">
    <location>
        <begin position="45"/>
        <end position="177"/>
    </location>
</feature>
<evidence type="ECO:0000313" key="9">
    <source>
        <dbReference type="Proteomes" id="UP001500518"/>
    </source>
</evidence>
<evidence type="ECO:0000256" key="1">
    <source>
        <dbReference type="ARBA" id="ARBA00008766"/>
    </source>
</evidence>
<comment type="similarity">
    <text evidence="1">Belongs to the peptidase M24B family.</text>
</comment>
<evidence type="ECO:0000259" key="5">
    <source>
        <dbReference type="Pfam" id="PF00557"/>
    </source>
</evidence>
<evidence type="ECO:0000256" key="4">
    <source>
        <dbReference type="SAM" id="Coils"/>
    </source>
</evidence>
<dbReference type="Proteomes" id="UP001500518">
    <property type="component" value="Unassembled WGS sequence"/>
</dbReference>
<evidence type="ECO:0000259" key="7">
    <source>
        <dbReference type="Pfam" id="PF16188"/>
    </source>
</evidence>
<comment type="caution">
    <text evidence="8">The sequence shown here is derived from an EMBL/GenBank/DDBJ whole genome shotgun (WGS) entry which is preliminary data.</text>
</comment>
<protein>
    <submittedName>
        <fullName evidence="8">Aminopeptidase P family protein</fullName>
    </submittedName>
</protein>
<keyword evidence="9" id="KW-1185">Reference proteome</keyword>
<gene>
    <name evidence="8" type="ORF">GCM10023208_19660</name>
</gene>
<dbReference type="EMBL" id="BAABHV010000010">
    <property type="protein sequence ID" value="GAA5055630.1"/>
    <property type="molecule type" value="Genomic_DNA"/>
</dbReference>
<dbReference type="Pfam" id="PF01321">
    <property type="entry name" value="Creatinase_N"/>
    <property type="match status" value="1"/>
</dbReference>
<keyword evidence="3" id="KW-0378">Hydrolase</keyword>
<accession>A0ABP9KBV7</accession>
<evidence type="ECO:0000259" key="6">
    <source>
        <dbReference type="Pfam" id="PF01321"/>
    </source>
</evidence>
<dbReference type="Pfam" id="PF16189">
    <property type="entry name" value="Creatinase_N_2"/>
    <property type="match status" value="1"/>
</dbReference>
<feature type="domain" description="Peptidase M24 C-terminal" evidence="7">
    <location>
        <begin position="578"/>
        <end position="638"/>
    </location>
</feature>
<dbReference type="Gene3D" id="3.90.230.10">
    <property type="entry name" value="Creatinase/methionine aminopeptidase superfamily"/>
    <property type="match status" value="1"/>
</dbReference>
<dbReference type="Gene3D" id="3.40.350.10">
    <property type="entry name" value="Creatinase/prolidase N-terminal domain"/>
    <property type="match status" value="2"/>
</dbReference>
<keyword evidence="8" id="KW-0645">Protease</keyword>
<evidence type="ECO:0000313" key="8">
    <source>
        <dbReference type="EMBL" id="GAA5055630.1"/>
    </source>
</evidence>
<keyword evidence="8" id="KW-0031">Aminopeptidase</keyword>
<dbReference type="InterPro" id="IPR032416">
    <property type="entry name" value="Peptidase_M24_C"/>
</dbReference>
<dbReference type="SUPFAM" id="SSF53092">
    <property type="entry name" value="Creatinase/prolidase N-terminal domain"/>
    <property type="match status" value="1"/>
</dbReference>
<keyword evidence="4" id="KW-0175">Coiled coil</keyword>
<dbReference type="InterPro" id="IPR029149">
    <property type="entry name" value="Creatin/AminoP/Spt16_N"/>
</dbReference>
<dbReference type="SUPFAM" id="SSF55920">
    <property type="entry name" value="Creatinase/aminopeptidase"/>
    <property type="match status" value="1"/>
</dbReference>
<dbReference type="PANTHER" id="PTHR43763:SF6">
    <property type="entry name" value="XAA-PRO AMINOPEPTIDASE 1"/>
    <property type="match status" value="1"/>
</dbReference>
<sequence>MLLVRPAALRVETRAAKAYVASVTPNCFLRNRESDQMLMQTHEARLDALRKELARRDLDGFVIPISDEHLSEYVGAYAQRLAWLTGFGGSAGSAAVLKDKAAMFVDGRYTLQVRQQVSGQLYEYKSVPDDSMADWLAENAGEGARIAYDPWLHTRGWANAVAKKLEAVGAELVPVDSNPLDAVWDDQPEPSPAPAYVQDDKLAGRSSAEKRSEIAEWLKTEKLDAVVISALDSVAWTLNIRGADVDHTPVALSYLFVQSDGTADWFIAPDKVPAEVAQALGNAVRIRPRHEFSDAFAEMAGKRVAADPQRSVAAIFQRLDDVGAEIVTKDDPTVLPKAIKTPAEQQGHRDAQARDGVAITQFLHWLSVEAPQGKVDELSAAAKLHELRKANSDLLRDLSFDTISGAGPNGASPHYRVDEESNIRLEPNSVYLVDSGGQYPDGTTDITRTIWVGPDAPPAEVCDRFTRVLKGHIALDMQTFPPGTPGSALDALARQHLWMAGVDYAHGTGHGVGAFLGVHEGPQRIAKPRGSQAGTDQPLMAGMILSNEPGYYKANEYGIRIENLVLVEKREIPGGEGEWLGFETLTFAPIDRTLVDRSLLSPAELEWWNSYHAKVRDVLAPQMEGDALAWLEEACKPL</sequence>
<evidence type="ECO:0000256" key="3">
    <source>
        <dbReference type="ARBA" id="ARBA00022801"/>
    </source>
</evidence>
<dbReference type="InterPro" id="IPR050422">
    <property type="entry name" value="X-Pro_aminopeptidase_P"/>
</dbReference>
<evidence type="ECO:0000256" key="2">
    <source>
        <dbReference type="ARBA" id="ARBA00022723"/>
    </source>
</evidence>
<dbReference type="InterPro" id="IPR000587">
    <property type="entry name" value="Creatinase_N"/>
</dbReference>
<dbReference type="GO" id="GO:0004177">
    <property type="term" value="F:aminopeptidase activity"/>
    <property type="evidence" value="ECO:0007669"/>
    <property type="project" value="UniProtKB-KW"/>
</dbReference>
<dbReference type="InterPro" id="IPR036005">
    <property type="entry name" value="Creatinase/aminopeptidase-like"/>
</dbReference>
<dbReference type="InterPro" id="IPR033740">
    <property type="entry name" value="Pept_M24B"/>
</dbReference>
<dbReference type="Pfam" id="PF16188">
    <property type="entry name" value="Peptidase_M24_C"/>
    <property type="match status" value="1"/>
</dbReference>
<dbReference type="PANTHER" id="PTHR43763">
    <property type="entry name" value="XAA-PRO AMINOPEPTIDASE 1"/>
    <property type="match status" value="1"/>
</dbReference>
<reference evidence="9" key="1">
    <citation type="journal article" date="2019" name="Int. J. Syst. Evol. Microbiol.">
        <title>The Global Catalogue of Microorganisms (GCM) 10K type strain sequencing project: providing services to taxonomists for standard genome sequencing and annotation.</title>
        <authorList>
            <consortium name="The Broad Institute Genomics Platform"/>
            <consortium name="The Broad Institute Genome Sequencing Center for Infectious Disease"/>
            <person name="Wu L."/>
            <person name="Ma J."/>
        </authorList>
    </citation>
    <scope>NUCLEOTIDE SEQUENCE [LARGE SCALE GENOMIC DNA]</scope>
    <source>
        <strain evidence="9">JCM 18014</strain>
    </source>
</reference>
<name>A0ABP9KBV7_9SPHN</name>
<keyword evidence="2" id="KW-0479">Metal-binding</keyword>
<feature type="coiled-coil region" evidence="4">
    <location>
        <begin position="32"/>
        <end position="59"/>
    </location>
</feature>
<dbReference type="InterPro" id="IPR000994">
    <property type="entry name" value="Pept_M24"/>
</dbReference>